<evidence type="ECO:0000313" key="1">
    <source>
        <dbReference type="EMBL" id="MBB3927192.1"/>
    </source>
</evidence>
<dbReference type="EMBL" id="JACIDT010000010">
    <property type="protein sequence ID" value="MBB3927192.1"/>
    <property type="molecule type" value="Genomic_DNA"/>
</dbReference>
<evidence type="ECO:0000313" key="2">
    <source>
        <dbReference type="Proteomes" id="UP000571950"/>
    </source>
</evidence>
<organism evidence="1 2">
    <name type="scientific">Sphingobium jiangsuense</name>
    <dbReference type="NCBI Taxonomy" id="870476"/>
    <lineage>
        <taxon>Bacteria</taxon>
        <taxon>Pseudomonadati</taxon>
        <taxon>Pseudomonadota</taxon>
        <taxon>Alphaproteobacteria</taxon>
        <taxon>Sphingomonadales</taxon>
        <taxon>Sphingomonadaceae</taxon>
        <taxon>Sphingobium</taxon>
    </lineage>
</organism>
<dbReference type="InterPro" id="IPR054248">
    <property type="entry name" value="DUF6975"/>
</dbReference>
<dbReference type="RefSeq" id="WP_188072695.1">
    <property type="nucleotide sequence ID" value="NZ_BSPS01000013.1"/>
</dbReference>
<protein>
    <submittedName>
        <fullName evidence="1">Uncharacterized protein</fullName>
    </submittedName>
</protein>
<comment type="caution">
    <text evidence="1">The sequence shown here is derived from an EMBL/GenBank/DDBJ whole genome shotgun (WGS) entry which is preliminary data.</text>
</comment>
<keyword evidence="2" id="KW-1185">Reference proteome</keyword>
<gene>
    <name evidence="1" type="ORF">GGR43_002915</name>
</gene>
<sequence>MHQAHNFEVSFQDGASIVDLLVVKDGSEAHAHVRTLMALAADPMAQPLPLLADAVHYLGLLHGQFPAVMDYAATHIIDNAARQWLIDACDAFAQERAYIARLAVELGPVPSTPGHHNSDATVLQLRHAVEMLAQSERHGCALGAATTLAIDWIAIRRLLDHAAIRTGLEPVQSALPNKVETLHLLRALDATELTTRAIRFGGRQLLHQHNSLWSMLESRAETRAEQ</sequence>
<dbReference type="AlphaFoldDB" id="A0A7W6FQZ7"/>
<dbReference type="Proteomes" id="UP000571950">
    <property type="component" value="Unassembled WGS sequence"/>
</dbReference>
<accession>A0A7W6FQZ7</accession>
<name>A0A7W6FQZ7_9SPHN</name>
<proteinExistence type="predicted"/>
<dbReference type="Pfam" id="PF22391">
    <property type="entry name" value="DUF6975"/>
    <property type="match status" value="1"/>
</dbReference>
<reference evidence="1 2" key="1">
    <citation type="submission" date="2020-08" db="EMBL/GenBank/DDBJ databases">
        <title>Genomic Encyclopedia of Type Strains, Phase IV (KMG-IV): sequencing the most valuable type-strain genomes for metagenomic binning, comparative biology and taxonomic classification.</title>
        <authorList>
            <person name="Goeker M."/>
        </authorList>
    </citation>
    <scope>NUCLEOTIDE SEQUENCE [LARGE SCALE GENOMIC DNA]</scope>
    <source>
        <strain evidence="1 2">DSM 26189</strain>
    </source>
</reference>